<dbReference type="SUPFAM" id="SSF50475">
    <property type="entry name" value="FMN-binding split barrel"/>
    <property type="match status" value="1"/>
</dbReference>
<sequence length="133" mass="14926">MPTPYAGYEHTVQRIARGRYMSLTTFRKDGRAVATPVGCLVAGQTLYVLTPPEAGKVKRIRNNSRVTIAPCTMHGTLPPHAPIAQATARLLEAEQTRHVQDLMARRFAVFRLLRLTDRLLRRRRPLLAIAVTV</sequence>
<proteinExistence type="predicted"/>
<accession>A0ABP7LN57</accession>
<comment type="caution">
    <text evidence="3">The sequence shown here is derived from an EMBL/GenBank/DDBJ whole genome shotgun (WGS) entry which is preliminary data.</text>
</comment>
<dbReference type="Gene3D" id="2.30.110.10">
    <property type="entry name" value="Electron Transport, Fmn-binding Protein, Chain A"/>
    <property type="match status" value="1"/>
</dbReference>
<dbReference type="InterPro" id="IPR052019">
    <property type="entry name" value="F420H2_bilvrd_red/Heme_oxyg"/>
</dbReference>
<evidence type="ECO:0000256" key="1">
    <source>
        <dbReference type="ARBA" id="ARBA00023002"/>
    </source>
</evidence>
<evidence type="ECO:0000259" key="2">
    <source>
        <dbReference type="Pfam" id="PF01243"/>
    </source>
</evidence>
<dbReference type="Proteomes" id="UP001501563">
    <property type="component" value="Unassembled WGS sequence"/>
</dbReference>
<organism evidence="3 4">
    <name type="scientific">Streptomyces lannensis</name>
    <dbReference type="NCBI Taxonomy" id="766498"/>
    <lineage>
        <taxon>Bacteria</taxon>
        <taxon>Bacillati</taxon>
        <taxon>Actinomycetota</taxon>
        <taxon>Actinomycetes</taxon>
        <taxon>Kitasatosporales</taxon>
        <taxon>Streptomycetaceae</taxon>
        <taxon>Streptomyces</taxon>
    </lineage>
</organism>
<dbReference type="Pfam" id="PF01243">
    <property type="entry name" value="PNPOx_N"/>
    <property type="match status" value="1"/>
</dbReference>
<dbReference type="EMBL" id="BAAAZA010000056">
    <property type="protein sequence ID" value="GAA3904345.1"/>
    <property type="molecule type" value="Genomic_DNA"/>
</dbReference>
<dbReference type="PANTHER" id="PTHR35176:SF11">
    <property type="entry name" value="PYRIDOXAMINE 5'-PHOSPHATE OXIDASE FAMILY PROTEIN"/>
    <property type="match status" value="1"/>
</dbReference>
<gene>
    <name evidence="3" type="ORF">GCM10022207_86980</name>
</gene>
<dbReference type="NCBIfam" id="TIGR03666">
    <property type="entry name" value="Rv2061_F420"/>
    <property type="match status" value="1"/>
</dbReference>
<dbReference type="InterPro" id="IPR019965">
    <property type="entry name" value="PPOX_F420-dep_Rv2061_put"/>
</dbReference>
<keyword evidence="4" id="KW-1185">Reference proteome</keyword>
<dbReference type="InterPro" id="IPR011576">
    <property type="entry name" value="Pyridox_Oxase_N"/>
</dbReference>
<reference evidence="4" key="1">
    <citation type="journal article" date="2019" name="Int. J. Syst. Evol. Microbiol.">
        <title>The Global Catalogue of Microorganisms (GCM) 10K type strain sequencing project: providing services to taxonomists for standard genome sequencing and annotation.</title>
        <authorList>
            <consortium name="The Broad Institute Genomics Platform"/>
            <consortium name="The Broad Institute Genome Sequencing Center for Infectious Disease"/>
            <person name="Wu L."/>
            <person name="Ma J."/>
        </authorList>
    </citation>
    <scope>NUCLEOTIDE SEQUENCE [LARGE SCALE GENOMIC DNA]</scope>
    <source>
        <strain evidence="4">JCM 16578</strain>
    </source>
</reference>
<evidence type="ECO:0000313" key="3">
    <source>
        <dbReference type="EMBL" id="GAA3904345.1"/>
    </source>
</evidence>
<dbReference type="RefSeq" id="WP_345554274.1">
    <property type="nucleotide sequence ID" value="NZ_BAAAZA010000056.1"/>
</dbReference>
<name>A0ABP7LN57_9ACTN</name>
<feature type="domain" description="Pyridoxamine 5'-phosphate oxidase N-terminal" evidence="2">
    <location>
        <begin position="12"/>
        <end position="109"/>
    </location>
</feature>
<protein>
    <recommendedName>
        <fullName evidence="2">Pyridoxamine 5'-phosphate oxidase N-terminal domain-containing protein</fullName>
    </recommendedName>
</protein>
<dbReference type="PANTHER" id="PTHR35176">
    <property type="entry name" value="HEME OXYGENASE HI_0854-RELATED"/>
    <property type="match status" value="1"/>
</dbReference>
<dbReference type="InterPro" id="IPR012349">
    <property type="entry name" value="Split_barrel_FMN-bd"/>
</dbReference>
<evidence type="ECO:0000313" key="4">
    <source>
        <dbReference type="Proteomes" id="UP001501563"/>
    </source>
</evidence>
<keyword evidence="1" id="KW-0560">Oxidoreductase</keyword>